<evidence type="ECO:0000256" key="13">
    <source>
        <dbReference type="ARBA" id="ARBA00043219"/>
    </source>
</evidence>
<comment type="cofactor">
    <cofactor evidence="1">
        <name>Mg(2+)</name>
        <dbReference type="ChEBI" id="CHEBI:18420"/>
    </cofactor>
</comment>
<organism evidence="14 15">
    <name type="scientific">Henningerozyma blattae (strain ATCC 34711 / CBS 6284 / DSM 70876 / NBRC 10599 / NRRL Y-10934 / UCD 77-7)</name>
    <name type="common">Yeast</name>
    <name type="synonym">Tetrapisispora blattae</name>
    <dbReference type="NCBI Taxonomy" id="1071380"/>
    <lineage>
        <taxon>Eukaryota</taxon>
        <taxon>Fungi</taxon>
        <taxon>Dikarya</taxon>
        <taxon>Ascomycota</taxon>
        <taxon>Saccharomycotina</taxon>
        <taxon>Saccharomycetes</taxon>
        <taxon>Saccharomycetales</taxon>
        <taxon>Saccharomycetaceae</taxon>
        <taxon>Henningerozyma</taxon>
    </lineage>
</organism>
<protein>
    <recommendedName>
        <fullName evidence="9">Protein farnesyltransferase/geranylgeranyltransferase type-1 subunit alpha</fullName>
        <ecNumber evidence="4">2.5.1.58</ecNumber>
        <ecNumber evidence="3">2.5.1.59</ecNumber>
    </recommendedName>
    <alternativeName>
        <fullName evidence="12">CAAX farnesyltransferase subunit alpha</fullName>
    </alternativeName>
    <alternativeName>
        <fullName evidence="11">FTase-alpha</fullName>
    </alternativeName>
    <alternativeName>
        <fullName evidence="10">Ras proteins prenyltransferase subunit alpha</fullName>
    </alternativeName>
    <alternativeName>
        <fullName evidence="13">Type I protein geranyl-geranyltransferase subunit alpha</fullName>
    </alternativeName>
</protein>
<dbReference type="EMBL" id="HE806316">
    <property type="protein sequence ID" value="CCH57871.1"/>
    <property type="molecule type" value="Genomic_DNA"/>
</dbReference>
<evidence type="ECO:0000256" key="9">
    <source>
        <dbReference type="ARBA" id="ARBA00040965"/>
    </source>
</evidence>
<dbReference type="GO" id="GO:0004660">
    <property type="term" value="F:protein farnesyltransferase activity"/>
    <property type="evidence" value="ECO:0007669"/>
    <property type="project" value="UniProtKB-EC"/>
</dbReference>
<dbReference type="GO" id="GO:0007323">
    <property type="term" value="P:peptide pheromone maturation"/>
    <property type="evidence" value="ECO:0007669"/>
    <property type="project" value="EnsemblFungi"/>
</dbReference>
<accession>I2GUR9</accession>
<keyword evidence="5" id="KW-0637">Prenyltransferase</keyword>
<evidence type="ECO:0000313" key="15">
    <source>
        <dbReference type="Proteomes" id="UP000002866"/>
    </source>
</evidence>
<reference evidence="14 15" key="1">
    <citation type="journal article" date="2011" name="Proc. Natl. Acad. Sci. U.S.A.">
        <title>Evolutionary erosion of yeast sex chromosomes by mating-type switching accidents.</title>
        <authorList>
            <person name="Gordon J.L."/>
            <person name="Armisen D."/>
            <person name="Proux-Wera E."/>
            <person name="Oheigeartaigh S.S."/>
            <person name="Byrne K.P."/>
            <person name="Wolfe K.H."/>
        </authorList>
    </citation>
    <scope>NUCLEOTIDE SEQUENCE [LARGE SCALE GENOMIC DNA]</scope>
    <source>
        <strain evidence="15">ATCC 34711 / CBS 6284 / DSM 70876 / NBRC 10599 / NRRL Y-10934 / UCD 77-7</strain>
    </source>
</reference>
<gene>
    <name evidence="14" type="primary">TBLA0A00700</name>
    <name evidence="14" type="ORF">TBLA_0A00700</name>
</gene>
<sequence length="328" mass="38946">MTEEFLLKFQDIKPTPIQTDIPNELCQILYTKEYANLMGVTRTLMNNREHSKRALELTSVVIEIAPAFYTVWNYRYNIIHDMVLQLKDANQEKVIEFLNKDLDWLDELTLNNPKNYQIWSYRQAILNLHPKPDFKRDLPILKIMLHDDTKNYHVWSYRKWLIDFVKNDSLFDFNIELNFTNIFIDRDIYNNSAWTHRLFVIKTNPANKNIDFNSKLIQNEIIFTKKNIHLCPQNISSWNYLIALLDWLNNGKATDDLIEFASQFVSDFFSNTAILPNIQSSYALEFLADQYKLDPKRINDSIKAYKALSTKYDPIRTPYWNHLIKGLS</sequence>
<dbReference type="KEGG" id="tbl:TBLA_0A00700"/>
<evidence type="ECO:0000256" key="8">
    <source>
        <dbReference type="ARBA" id="ARBA00022842"/>
    </source>
</evidence>
<dbReference type="eggNOG" id="KOG0530">
    <property type="taxonomic scope" value="Eukaryota"/>
</dbReference>
<dbReference type="InterPro" id="IPR002088">
    <property type="entry name" value="Prenyl_trans_a"/>
</dbReference>
<dbReference type="STRING" id="1071380.I2GUR9"/>
<dbReference type="GO" id="GO:0004662">
    <property type="term" value="F:CAAX-protein geranylgeranyltransferase activity"/>
    <property type="evidence" value="ECO:0007669"/>
    <property type="project" value="UniProtKB-EC"/>
</dbReference>
<dbReference type="GO" id="GO:0005965">
    <property type="term" value="C:protein farnesyltransferase complex"/>
    <property type="evidence" value="ECO:0007669"/>
    <property type="project" value="EnsemblFungi"/>
</dbReference>
<name>I2GUR9_HENB6</name>
<evidence type="ECO:0000256" key="5">
    <source>
        <dbReference type="ARBA" id="ARBA00022602"/>
    </source>
</evidence>
<dbReference type="Gene3D" id="1.25.40.120">
    <property type="entry name" value="Protein prenylyltransferase"/>
    <property type="match status" value="1"/>
</dbReference>
<dbReference type="OMA" id="WAIRTFN"/>
<dbReference type="AlphaFoldDB" id="I2GUR9"/>
<comment type="similarity">
    <text evidence="2">Belongs to the protein prenyltransferase subunit alpha family.</text>
</comment>
<dbReference type="GeneID" id="14492859"/>
<dbReference type="PROSITE" id="PS51147">
    <property type="entry name" value="PFTA"/>
    <property type="match status" value="5"/>
</dbReference>
<evidence type="ECO:0000256" key="7">
    <source>
        <dbReference type="ARBA" id="ARBA00022737"/>
    </source>
</evidence>
<evidence type="ECO:0000256" key="11">
    <source>
        <dbReference type="ARBA" id="ARBA00042436"/>
    </source>
</evidence>
<dbReference type="OrthoDB" id="272289at2759"/>
<dbReference type="GO" id="GO:0005953">
    <property type="term" value="C:CAAX-protein geranylgeranyltransferase complex"/>
    <property type="evidence" value="ECO:0007669"/>
    <property type="project" value="EnsemblFungi"/>
</dbReference>
<dbReference type="EC" id="2.5.1.59" evidence="3"/>
<dbReference type="PANTHER" id="PTHR11129">
    <property type="entry name" value="PROTEIN FARNESYLTRANSFERASE ALPHA SUBUNIT/RAB GERANYLGERANYL TRANSFERASE ALPHA SUBUNIT"/>
    <property type="match status" value="1"/>
</dbReference>
<evidence type="ECO:0000256" key="2">
    <source>
        <dbReference type="ARBA" id="ARBA00006734"/>
    </source>
</evidence>
<evidence type="ECO:0000256" key="6">
    <source>
        <dbReference type="ARBA" id="ARBA00022679"/>
    </source>
</evidence>
<dbReference type="Proteomes" id="UP000002866">
    <property type="component" value="Chromosome 1"/>
</dbReference>
<evidence type="ECO:0000256" key="4">
    <source>
        <dbReference type="ARBA" id="ARBA00012702"/>
    </source>
</evidence>
<keyword evidence="8" id="KW-0460">Magnesium</keyword>
<dbReference type="SUPFAM" id="SSF48439">
    <property type="entry name" value="Protein prenylyltransferase"/>
    <property type="match status" value="1"/>
</dbReference>
<proteinExistence type="inferred from homology"/>
<dbReference type="Pfam" id="PF01239">
    <property type="entry name" value="PPTA"/>
    <property type="match status" value="5"/>
</dbReference>
<evidence type="ECO:0000256" key="10">
    <source>
        <dbReference type="ARBA" id="ARBA00041392"/>
    </source>
</evidence>
<dbReference type="InParanoid" id="I2GUR9"/>
<dbReference type="PANTHER" id="PTHR11129:SF1">
    <property type="entry name" value="PROTEIN FARNESYLTRANSFERASE_GERANYLGERANYLTRANSFERASE TYPE-1 SUBUNIT ALPHA"/>
    <property type="match status" value="1"/>
</dbReference>
<dbReference type="FunCoup" id="I2GUR9">
    <property type="interactions" value="191"/>
</dbReference>
<dbReference type="EC" id="2.5.1.58" evidence="4"/>
<dbReference type="HOGENOM" id="CLU_026582_1_0_1"/>
<keyword evidence="6" id="KW-0808">Transferase</keyword>
<evidence type="ECO:0000313" key="14">
    <source>
        <dbReference type="EMBL" id="CCH57871.1"/>
    </source>
</evidence>
<keyword evidence="15" id="KW-1185">Reference proteome</keyword>
<evidence type="ECO:0000256" key="1">
    <source>
        <dbReference type="ARBA" id="ARBA00001946"/>
    </source>
</evidence>
<dbReference type="RefSeq" id="XP_004177390.1">
    <property type="nucleotide sequence ID" value="XM_004177342.1"/>
</dbReference>
<keyword evidence="7" id="KW-0677">Repeat</keyword>
<evidence type="ECO:0000256" key="12">
    <source>
        <dbReference type="ARBA" id="ARBA00043086"/>
    </source>
</evidence>
<evidence type="ECO:0000256" key="3">
    <source>
        <dbReference type="ARBA" id="ARBA00012700"/>
    </source>
</evidence>